<dbReference type="InterPro" id="IPR017900">
    <property type="entry name" value="4Fe4S_Fe_S_CS"/>
</dbReference>
<dbReference type="Pfam" id="PF13510">
    <property type="entry name" value="Fer2_4"/>
    <property type="match status" value="1"/>
</dbReference>
<comment type="catalytic activity">
    <reaction evidence="17">
        <text>2 Fe(II)-[cytochrome] + nitrate + 2 H(+) = 2 Fe(III)-[cytochrome] + nitrite + H2O</text>
        <dbReference type="Rhea" id="RHEA:12909"/>
        <dbReference type="Rhea" id="RHEA-COMP:11777"/>
        <dbReference type="Rhea" id="RHEA-COMP:11778"/>
        <dbReference type="ChEBI" id="CHEBI:15377"/>
        <dbReference type="ChEBI" id="CHEBI:15378"/>
        <dbReference type="ChEBI" id="CHEBI:16301"/>
        <dbReference type="ChEBI" id="CHEBI:17632"/>
        <dbReference type="ChEBI" id="CHEBI:29033"/>
        <dbReference type="ChEBI" id="CHEBI:29034"/>
        <dbReference type="EC" id="1.9.6.1"/>
    </reaction>
</comment>
<sequence>MLQKRLLNSPIERVPTLEILIDGRSVPAAEGELLVEVLNRAAKAVNDALLPGAKNSGLAGARSVPQICYHRQMGPIETCDTCMVEVNGQLVRACSTEIAPEMRVLSVSHRADVAQREAMDRILQNHDLYCTVCDNNNGNCTIHNTTGEMSIQHQQRPFLHKPFEQDHSNPFYRYDPDQCILCGRCVEACQDVQVNETLTIRWEDEHPRVLWDGGEQIAGSSCVSCGHCITVCPCNALMEKSMLGEAGYFTNLPTKVLDDMIEVVKGVEPETGYPAIMAISNIESHMREARIKRTKTVCTYCGVGCSFEVWTRDRHILKIEPSEGPANGISTCVKGKFGYEFVNAKDRLHKPLIRAGATFREAEWDEVLTLIASKFKQYMKTDGPDSLAFIASSKCTNEESYLMQKLARAVVGTNNIDNCSRYCQTPATMGLQRTVKYGGDAGSIADIEMAGLVIGIGTNTSESHPVLATRVKRSHKWRGQRLIVADLRKHEMAERADLFFQPKPGTDMVWLSAVTKYIFDQGWEKREFIERLVNKADEYRASLAPFTLEFAEETTGIPMETLKTVAREIVAADGVCILWAMGVTQHCGGSDTSTAISNLLLVTGNYGRRGAGAYPLRGHNNVQGASDFGSMPNLYPGYQLVDDDAVRAKFEAAWGVSLPFTKGLDNHEMIRAIHQGKLKSLYIKGEDTVTSDANANDVERALSQVDFLIVQDISFSETARFADVVLPASPSLEKDGTFVSTERRIQRLYKAMEPLGDSRPDWQILQMIANAMGAKWTYEHPSEIMDEVASLTPLFAGVNYQRLEGFKSLQWPVAADGTDSPYLFKDGFPFPDGKAKFHPLEWIEPSEESDEEFDLHLNNGRMLEHFEQGSMTYRVPGIKRMTPSNFVEVSPDLAAERGVEDGSKVELKSKWGTISAKVLVTDRVTGKQLYMAMNNTEDPVNRLTGAHVDRATHTPAFKEVSVNMRILEPKGRSPLMWENFRNGHRTPQQGVEVERKWAREDYRLPGLSLNDQLVQINTTKV</sequence>
<dbReference type="GO" id="GO:0042128">
    <property type="term" value="P:nitrate assimilation"/>
    <property type="evidence" value="ECO:0007669"/>
    <property type="project" value="UniProtKB-KW"/>
</dbReference>
<keyword evidence="15" id="KW-0534">Nitrate assimilation</keyword>
<keyword evidence="12" id="KW-0560">Oxidoreductase</keyword>
<feature type="domain" description="4Fe-4S ferredoxin-type" evidence="21">
    <location>
        <begin position="213"/>
        <end position="242"/>
    </location>
</feature>
<dbReference type="PANTHER" id="PTHR43105:SF14">
    <property type="entry name" value="FORMATE DEHYDROGENASE H"/>
    <property type="match status" value="1"/>
</dbReference>
<dbReference type="GO" id="GO:0051537">
    <property type="term" value="F:2 iron, 2 sulfur cluster binding"/>
    <property type="evidence" value="ECO:0007669"/>
    <property type="project" value="UniProtKB-KW"/>
</dbReference>
<comment type="cofactor">
    <cofactor evidence="16">
        <name>[2Fe-2S] cluster</name>
        <dbReference type="ChEBI" id="CHEBI:190135"/>
    </cofactor>
</comment>
<gene>
    <name evidence="24" type="ordered locus">AciPR4_0370</name>
</gene>
<evidence type="ECO:0000256" key="3">
    <source>
        <dbReference type="ARBA" id="ARBA00007023"/>
    </source>
</evidence>
<keyword evidence="11" id="KW-0249">Electron transport</keyword>
<dbReference type="InterPro" id="IPR006657">
    <property type="entry name" value="MoPterin_dinucl-bd_dom"/>
</dbReference>
<dbReference type="GO" id="GO:0016020">
    <property type="term" value="C:membrane"/>
    <property type="evidence" value="ECO:0007669"/>
    <property type="project" value="TreeGrafter"/>
</dbReference>
<dbReference type="AlphaFoldDB" id="E8V272"/>
<protein>
    <recommendedName>
        <fullName evidence="19">nitrate reductase (cytochrome)</fullName>
        <ecNumber evidence="19">1.9.6.1</ecNumber>
    </recommendedName>
</protein>
<feature type="domain" description="2Fe-2S ferredoxin-type" evidence="20">
    <location>
        <begin position="15"/>
        <end position="110"/>
    </location>
</feature>
<dbReference type="FunFam" id="3.40.228.10:FF:000002">
    <property type="entry name" value="Formate dehydrogenase subunit alpha"/>
    <property type="match status" value="1"/>
</dbReference>
<dbReference type="InterPro" id="IPR027467">
    <property type="entry name" value="MopterinOxRdtase_cofactor_BS"/>
</dbReference>
<dbReference type="SMART" id="SM00929">
    <property type="entry name" value="NADH-G_4Fe-4S_3"/>
    <property type="match status" value="1"/>
</dbReference>
<dbReference type="Proteomes" id="UP000006844">
    <property type="component" value="Chromosome"/>
</dbReference>
<evidence type="ECO:0000256" key="5">
    <source>
        <dbReference type="ARBA" id="ARBA00022505"/>
    </source>
</evidence>
<evidence type="ECO:0000256" key="7">
    <source>
        <dbReference type="ARBA" id="ARBA00022723"/>
    </source>
</evidence>
<dbReference type="GO" id="GO:0003954">
    <property type="term" value="F:NADH dehydrogenase activity"/>
    <property type="evidence" value="ECO:0007669"/>
    <property type="project" value="TreeGrafter"/>
</dbReference>
<evidence type="ECO:0000256" key="19">
    <source>
        <dbReference type="ARBA" id="ARBA00067026"/>
    </source>
</evidence>
<keyword evidence="8" id="KW-0732">Signal</keyword>
<dbReference type="GO" id="GO:0046872">
    <property type="term" value="F:metal ion binding"/>
    <property type="evidence" value="ECO:0007669"/>
    <property type="project" value="UniProtKB-KW"/>
</dbReference>
<evidence type="ECO:0000256" key="15">
    <source>
        <dbReference type="ARBA" id="ARBA00023063"/>
    </source>
</evidence>
<dbReference type="GO" id="GO:0050140">
    <property type="term" value="F:nitrate reductase (cytochrome) activity"/>
    <property type="evidence" value="ECO:0007669"/>
    <property type="project" value="UniProtKB-EC"/>
</dbReference>
<dbReference type="GO" id="GO:0008863">
    <property type="term" value="F:formate dehydrogenase (NAD+) activity"/>
    <property type="evidence" value="ECO:0007669"/>
    <property type="project" value="InterPro"/>
</dbReference>
<dbReference type="SUPFAM" id="SSF50692">
    <property type="entry name" value="ADC-like"/>
    <property type="match status" value="1"/>
</dbReference>
<dbReference type="RefSeq" id="WP_013566938.1">
    <property type="nucleotide sequence ID" value="NC_014963.1"/>
</dbReference>
<dbReference type="InterPro" id="IPR019574">
    <property type="entry name" value="NADH_UbQ_OxRdtase_Gsu_4Fe4S-bd"/>
</dbReference>
<dbReference type="InterPro" id="IPR006656">
    <property type="entry name" value="Mopterin_OxRdtase"/>
</dbReference>
<dbReference type="SUPFAM" id="SSF53706">
    <property type="entry name" value="Formate dehydrogenase/DMSO reductase, domains 1-3"/>
    <property type="match status" value="1"/>
</dbReference>
<dbReference type="PROSITE" id="PS51379">
    <property type="entry name" value="4FE4S_FER_2"/>
    <property type="match status" value="2"/>
</dbReference>
<dbReference type="FunFam" id="3.30.70.20:FF:000032">
    <property type="entry name" value="Formate dehydrogenase, alpha subunit"/>
    <property type="match status" value="1"/>
</dbReference>
<name>E8V272_TERSS</name>
<dbReference type="EMBL" id="CP002467">
    <property type="protein sequence ID" value="ADV81205.1"/>
    <property type="molecule type" value="Genomic_DNA"/>
</dbReference>
<comment type="cofactor">
    <cofactor evidence="1">
        <name>Mo-bis(molybdopterin guanine dinucleotide)</name>
        <dbReference type="ChEBI" id="CHEBI:60539"/>
    </cofactor>
</comment>
<dbReference type="InterPro" id="IPR050123">
    <property type="entry name" value="Prok_molybdopt-oxidoreductase"/>
</dbReference>
<keyword evidence="25" id="KW-1185">Reference proteome</keyword>
<dbReference type="PROSITE" id="PS00198">
    <property type="entry name" value="4FE4S_FER_1"/>
    <property type="match status" value="1"/>
</dbReference>
<reference evidence="24 25" key="1">
    <citation type="journal article" date="2012" name="Stand. Genomic Sci.">
        <title>Complete genome sequence of Terriglobus saanensis type strain SP1PR4(T), an Acidobacteria from tundra soil.</title>
        <authorList>
            <person name="Rawat S.R."/>
            <person name="Mannisto M.K."/>
            <person name="Starovoytov V."/>
            <person name="Goodwin L."/>
            <person name="Nolan M."/>
            <person name="Hauser L."/>
            <person name="Land M."/>
            <person name="Davenport K.W."/>
            <person name="Woyke T."/>
            <person name="Haggblom M.M."/>
        </authorList>
    </citation>
    <scope>NUCLEOTIDE SEQUENCE</scope>
    <source>
        <strain evidence="25">ATCC BAA-1853 / DSM 23119 / SP1PR4</strain>
    </source>
</reference>
<dbReference type="InterPro" id="IPR041924">
    <property type="entry name" value="Formate_Dh-H_N"/>
</dbReference>
<keyword evidence="5" id="KW-0500">Molybdenum</keyword>
<dbReference type="Gene3D" id="3.10.20.740">
    <property type="match status" value="1"/>
</dbReference>
<organism evidence="24 25">
    <name type="scientific">Terriglobus saanensis (strain ATCC BAA-1853 / DSM 23119 / SP1PR4)</name>
    <dbReference type="NCBI Taxonomy" id="401053"/>
    <lineage>
        <taxon>Bacteria</taxon>
        <taxon>Pseudomonadati</taxon>
        <taxon>Acidobacteriota</taxon>
        <taxon>Terriglobia</taxon>
        <taxon>Terriglobales</taxon>
        <taxon>Acidobacteriaceae</taxon>
        <taxon>Terriglobus</taxon>
    </lineage>
</organism>
<feature type="domain" description="4Fe-4S Mo/W bis-MGD-type" evidence="22">
    <location>
        <begin position="291"/>
        <end position="346"/>
    </location>
</feature>
<keyword evidence="11" id="KW-0813">Transport</keyword>
<evidence type="ECO:0000259" key="21">
    <source>
        <dbReference type="PROSITE" id="PS51379"/>
    </source>
</evidence>
<dbReference type="InterPro" id="IPR006478">
    <property type="entry name" value="Formate_DH_asu"/>
</dbReference>
<dbReference type="CDD" id="cd02753">
    <property type="entry name" value="MopB_Formate-Dh-H"/>
    <property type="match status" value="1"/>
</dbReference>
<evidence type="ECO:0000256" key="10">
    <source>
        <dbReference type="ARBA" id="ARBA00022764"/>
    </source>
</evidence>
<keyword evidence="7" id="KW-0479">Metal-binding</keyword>
<dbReference type="eggNOG" id="COG3383">
    <property type="taxonomic scope" value="Bacteria"/>
</dbReference>
<dbReference type="Gene3D" id="2.40.40.20">
    <property type="match status" value="1"/>
</dbReference>
<dbReference type="GO" id="GO:0051539">
    <property type="term" value="F:4 iron, 4 sulfur cluster binding"/>
    <property type="evidence" value="ECO:0007669"/>
    <property type="project" value="UniProtKB-KW"/>
</dbReference>
<keyword evidence="14" id="KW-0411">Iron-sulfur</keyword>
<evidence type="ECO:0000259" key="20">
    <source>
        <dbReference type="PROSITE" id="PS51085"/>
    </source>
</evidence>
<dbReference type="Gene3D" id="2.20.25.90">
    <property type="entry name" value="ADC-like domains"/>
    <property type="match status" value="1"/>
</dbReference>
<dbReference type="SMART" id="SM00926">
    <property type="entry name" value="Molybdop_Fe4S4"/>
    <property type="match status" value="1"/>
</dbReference>
<dbReference type="OrthoDB" id="9805142at2"/>
<dbReference type="SUPFAM" id="SSF54292">
    <property type="entry name" value="2Fe-2S ferredoxin-like"/>
    <property type="match status" value="1"/>
</dbReference>
<feature type="domain" description="4Fe-4S His(Cys)3-ligated-type" evidence="23">
    <location>
        <begin position="110"/>
        <end position="150"/>
    </location>
</feature>
<dbReference type="Gene3D" id="3.40.228.10">
    <property type="entry name" value="Dimethylsulfoxide Reductase, domain 2"/>
    <property type="match status" value="1"/>
</dbReference>
<dbReference type="Gene3D" id="3.30.70.20">
    <property type="match status" value="1"/>
</dbReference>
<keyword evidence="10" id="KW-0574">Periplasm</keyword>
<keyword evidence="4" id="KW-0004">4Fe-4S</keyword>
<keyword evidence="9" id="KW-0677">Repeat</keyword>
<evidence type="ECO:0000256" key="11">
    <source>
        <dbReference type="ARBA" id="ARBA00022982"/>
    </source>
</evidence>
<dbReference type="EC" id="1.9.6.1" evidence="19"/>
<dbReference type="PIRSF" id="PIRSF036643">
    <property type="entry name" value="FDH_alpha"/>
    <property type="match status" value="1"/>
</dbReference>
<dbReference type="HOGENOM" id="CLU_000422_2_2_0"/>
<dbReference type="InterPro" id="IPR001041">
    <property type="entry name" value="2Fe-2S_ferredoxin-type"/>
</dbReference>
<evidence type="ECO:0000259" key="22">
    <source>
        <dbReference type="PROSITE" id="PS51669"/>
    </source>
</evidence>
<dbReference type="FunFam" id="2.20.25.90:FF:000001">
    <property type="entry name" value="Formate dehydrogenase subunit alpha"/>
    <property type="match status" value="1"/>
</dbReference>
<evidence type="ECO:0000256" key="14">
    <source>
        <dbReference type="ARBA" id="ARBA00023014"/>
    </source>
</evidence>
<dbReference type="FunFam" id="2.40.40.20:FF:000005">
    <property type="entry name" value="Periplasmic nitrate reductase"/>
    <property type="match status" value="1"/>
</dbReference>
<comment type="function">
    <text evidence="18">Catalytic subunit of the periplasmic nitrate reductase complex NapAB. Receives electrons from NapB and catalyzes the reduction of nitrate to nitrite.</text>
</comment>
<dbReference type="Gene3D" id="3.40.50.740">
    <property type="match status" value="1"/>
</dbReference>
<evidence type="ECO:0000256" key="18">
    <source>
        <dbReference type="ARBA" id="ARBA00055000"/>
    </source>
</evidence>
<dbReference type="Pfam" id="PF01568">
    <property type="entry name" value="Molydop_binding"/>
    <property type="match status" value="1"/>
</dbReference>
<dbReference type="PANTHER" id="PTHR43105">
    <property type="entry name" value="RESPIRATORY NITRATE REDUCTASE"/>
    <property type="match status" value="1"/>
</dbReference>
<dbReference type="PROSITE" id="PS51085">
    <property type="entry name" value="2FE2S_FER_2"/>
    <property type="match status" value="1"/>
</dbReference>
<keyword evidence="6" id="KW-0001">2Fe-2S</keyword>
<feature type="domain" description="4Fe-4S ferredoxin-type" evidence="21">
    <location>
        <begin position="170"/>
        <end position="199"/>
    </location>
</feature>
<evidence type="ECO:0000256" key="6">
    <source>
        <dbReference type="ARBA" id="ARBA00022714"/>
    </source>
</evidence>
<evidence type="ECO:0000256" key="1">
    <source>
        <dbReference type="ARBA" id="ARBA00001942"/>
    </source>
</evidence>
<comment type="cofactor">
    <cofactor evidence="2">
        <name>[4Fe-4S] cluster</name>
        <dbReference type="ChEBI" id="CHEBI:49883"/>
    </cofactor>
</comment>
<evidence type="ECO:0000256" key="2">
    <source>
        <dbReference type="ARBA" id="ARBA00001966"/>
    </source>
</evidence>
<evidence type="ECO:0000313" key="24">
    <source>
        <dbReference type="EMBL" id="ADV81205.1"/>
    </source>
</evidence>
<dbReference type="GO" id="GO:0015942">
    <property type="term" value="P:formate metabolic process"/>
    <property type="evidence" value="ECO:0007669"/>
    <property type="project" value="InterPro"/>
</dbReference>
<dbReference type="GO" id="GO:0043546">
    <property type="term" value="F:molybdopterin cofactor binding"/>
    <property type="evidence" value="ECO:0007669"/>
    <property type="project" value="InterPro"/>
</dbReference>
<dbReference type="GO" id="GO:0022904">
    <property type="term" value="P:respiratory electron transport chain"/>
    <property type="evidence" value="ECO:0007669"/>
    <property type="project" value="TreeGrafter"/>
</dbReference>
<dbReference type="FunFam" id="3.10.20.740:FF:000003">
    <property type="entry name" value="Formate dehydrogenase subunit alpha"/>
    <property type="match status" value="1"/>
</dbReference>
<evidence type="ECO:0000256" key="8">
    <source>
        <dbReference type="ARBA" id="ARBA00022729"/>
    </source>
</evidence>
<dbReference type="STRING" id="401053.AciPR4_0370"/>
<proteinExistence type="inferred from homology"/>
<dbReference type="InterPro" id="IPR017896">
    <property type="entry name" value="4Fe4S_Fe-S-bd"/>
</dbReference>
<accession>E8V272</accession>
<evidence type="ECO:0000256" key="17">
    <source>
        <dbReference type="ARBA" id="ARBA00052176"/>
    </source>
</evidence>
<evidence type="ECO:0000256" key="13">
    <source>
        <dbReference type="ARBA" id="ARBA00023004"/>
    </source>
</evidence>
<evidence type="ECO:0000256" key="12">
    <source>
        <dbReference type="ARBA" id="ARBA00023002"/>
    </source>
</evidence>
<evidence type="ECO:0000256" key="9">
    <source>
        <dbReference type="ARBA" id="ARBA00022737"/>
    </source>
</evidence>
<dbReference type="PROSITE" id="PS51669">
    <property type="entry name" value="4FE4S_MOW_BIS_MGD"/>
    <property type="match status" value="1"/>
</dbReference>
<dbReference type="PROSITE" id="PS00551">
    <property type="entry name" value="MOLYBDOPTERIN_PROK_1"/>
    <property type="match status" value="1"/>
</dbReference>
<dbReference type="NCBIfam" id="TIGR01591">
    <property type="entry name" value="Fdh-alpha"/>
    <property type="match status" value="1"/>
</dbReference>
<dbReference type="Pfam" id="PF12838">
    <property type="entry name" value="Fer4_7"/>
    <property type="match status" value="1"/>
</dbReference>
<keyword evidence="13" id="KW-0408">Iron</keyword>
<evidence type="ECO:0000256" key="4">
    <source>
        <dbReference type="ARBA" id="ARBA00022485"/>
    </source>
</evidence>
<dbReference type="Pfam" id="PF00384">
    <property type="entry name" value="Molybdopterin"/>
    <property type="match status" value="1"/>
</dbReference>
<dbReference type="InterPro" id="IPR006963">
    <property type="entry name" value="Mopterin_OxRdtase_4Fe-4S_dom"/>
</dbReference>
<dbReference type="SUPFAM" id="SSF54862">
    <property type="entry name" value="4Fe-4S ferredoxins"/>
    <property type="match status" value="1"/>
</dbReference>
<dbReference type="InterPro" id="IPR009010">
    <property type="entry name" value="Asp_de-COase-like_dom_sf"/>
</dbReference>
<dbReference type="Pfam" id="PF04879">
    <property type="entry name" value="Molybdop_Fe4S4"/>
    <property type="match status" value="1"/>
</dbReference>
<dbReference type="KEGG" id="tsa:AciPR4_0370"/>
<dbReference type="Pfam" id="PF10588">
    <property type="entry name" value="NADH-G_4Fe-4S_3"/>
    <property type="match status" value="1"/>
</dbReference>
<evidence type="ECO:0000259" key="23">
    <source>
        <dbReference type="PROSITE" id="PS51839"/>
    </source>
</evidence>
<comment type="similarity">
    <text evidence="3">In the C-terminal section; belongs to the prokaryotic molybdopterin-containing oxidoreductase family.</text>
</comment>
<evidence type="ECO:0000256" key="16">
    <source>
        <dbReference type="ARBA" id="ARBA00034078"/>
    </source>
</evidence>
<evidence type="ECO:0000313" key="25">
    <source>
        <dbReference type="Proteomes" id="UP000006844"/>
    </source>
</evidence>
<dbReference type="InterPro" id="IPR036010">
    <property type="entry name" value="2Fe-2S_ferredoxin-like_sf"/>
</dbReference>
<dbReference type="PROSITE" id="PS51839">
    <property type="entry name" value="4FE4S_HC3"/>
    <property type="match status" value="1"/>
</dbReference>